<dbReference type="KEGG" id="hbq:QI031_12460"/>
<dbReference type="InterPro" id="IPR001602">
    <property type="entry name" value="UPF0047_YjbQ-like"/>
</dbReference>
<dbReference type="PROSITE" id="PS01314">
    <property type="entry name" value="UPF0047"/>
    <property type="match status" value="1"/>
</dbReference>
<accession>A0AAJ6NWU7</accession>
<proteinExistence type="predicted"/>
<dbReference type="NCBIfam" id="TIGR00149">
    <property type="entry name" value="TIGR00149_YjbQ"/>
    <property type="match status" value="1"/>
</dbReference>
<dbReference type="RefSeq" id="WP_281485453.1">
    <property type="nucleotide sequence ID" value="NZ_CP124543.1"/>
</dbReference>
<dbReference type="Proteomes" id="UP001223520">
    <property type="component" value="Chromosome"/>
</dbReference>
<gene>
    <name evidence="1" type="ORF">QI031_12460</name>
</gene>
<dbReference type="Pfam" id="PF01894">
    <property type="entry name" value="YjbQ"/>
    <property type="match status" value="1"/>
</dbReference>
<protein>
    <submittedName>
        <fullName evidence="1">Secondary thiamine-phosphate synthase enzyme YjbQ</fullName>
    </submittedName>
</protein>
<sequence>MPIYNKLIEIRTQPGINIHNITSHIKDFIAASTIQNGQVLVFSRHTTTALVINEDEVRLLEDIKVFLRKLAPESDRYLHNDLHLRVVPEDEPINAHSHLMAMMLTTSEVIPIMDGKLGLGTWQSVLFFELDGPRQRTVCLQISGN</sequence>
<keyword evidence="2" id="KW-1185">Reference proteome</keyword>
<organism evidence="1 2">
    <name type="scientific">Halotia branconii CENA392</name>
    <dbReference type="NCBI Taxonomy" id="1539056"/>
    <lineage>
        <taxon>Bacteria</taxon>
        <taxon>Bacillati</taxon>
        <taxon>Cyanobacteriota</taxon>
        <taxon>Cyanophyceae</taxon>
        <taxon>Nostocales</taxon>
        <taxon>Nodulariaceae</taxon>
        <taxon>Halotia</taxon>
    </lineage>
</organism>
<dbReference type="EMBL" id="CP124543">
    <property type="protein sequence ID" value="WGV28225.1"/>
    <property type="molecule type" value="Genomic_DNA"/>
</dbReference>
<dbReference type="AlphaFoldDB" id="A0AAJ6NWU7"/>
<name>A0AAJ6NWU7_9CYAN</name>
<dbReference type="PIRSF" id="PIRSF004681">
    <property type="entry name" value="UCP004681"/>
    <property type="match status" value="1"/>
</dbReference>
<evidence type="ECO:0000313" key="1">
    <source>
        <dbReference type="EMBL" id="WGV28225.1"/>
    </source>
</evidence>
<dbReference type="PANTHER" id="PTHR30615">
    <property type="entry name" value="UNCHARACTERIZED PROTEIN YJBQ-RELATED"/>
    <property type="match status" value="1"/>
</dbReference>
<dbReference type="PANTHER" id="PTHR30615:SF16">
    <property type="entry name" value="SECONDARY THIAMINE-PHOSPHATE SYNTHASE ENZYME"/>
    <property type="match status" value="1"/>
</dbReference>
<dbReference type="InterPro" id="IPR035917">
    <property type="entry name" value="YjbQ-like_sf"/>
</dbReference>
<dbReference type="Gene3D" id="2.60.120.460">
    <property type="entry name" value="YjbQ-like"/>
    <property type="match status" value="1"/>
</dbReference>
<reference evidence="1 2" key="1">
    <citation type="journal article" date="2023" name="Limnol Oceanogr Lett">
        <title>Environmental adaptations by the intertidal Antarctic cyanobacterium Halotia branconii CENA392 as revealed using long-read genome sequencing.</title>
        <authorList>
            <person name="Dextro R.B."/>
            <person name="Delbaje E."/>
            <person name="Freitas P.N.N."/>
            <person name="Geraldes V."/>
            <person name="Pinto E."/>
            <person name="Long P.F."/>
            <person name="Fiore M.F."/>
        </authorList>
    </citation>
    <scope>NUCLEOTIDE SEQUENCE [LARGE SCALE GENOMIC DNA]</scope>
    <source>
        <strain evidence="1 2">CENA392</strain>
    </source>
</reference>
<dbReference type="SUPFAM" id="SSF111038">
    <property type="entry name" value="YjbQ-like"/>
    <property type="match status" value="1"/>
</dbReference>
<evidence type="ECO:0000313" key="2">
    <source>
        <dbReference type="Proteomes" id="UP001223520"/>
    </source>
</evidence>